<dbReference type="Proteomes" id="UP001141806">
    <property type="component" value="Unassembled WGS sequence"/>
</dbReference>
<dbReference type="Pfam" id="PF08879">
    <property type="entry name" value="WRC"/>
    <property type="match status" value="1"/>
</dbReference>
<evidence type="ECO:0000313" key="6">
    <source>
        <dbReference type="Proteomes" id="UP001141806"/>
    </source>
</evidence>
<evidence type="ECO:0000256" key="1">
    <source>
        <dbReference type="ARBA" id="ARBA00023242"/>
    </source>
</evidence>
<organism evidence="5 6">
    <name type="scientific">Protea cynaroides</name>
    <dbReference type="NCBI Taxonomy" id="273540"/>
    <lineage>
        <taxon>Eukaryota</taxon>
        <taxon>Viridiplantae</taxon>
        <taxon>Streptophyta</taxon>
        <taxon>Embryophyta</taxon>
        <taxon>Tracheophyta</taxon>
        <taxon>Spermatophyta</taxon>
        <taxon>Magnoliopsida</taxon>
        <taxon>Proteales</taxon>
        <taxon>Proteaceae</taxon>
        <taxon>Protea</taxon>
    </lineage>
</organism>
<dbReference type="InterPro" id="IPR014977">
    <property type="entry name" value="WRC_dom"/>
</dbReference>
<feature type="domain" description="WRC" evidence="4">
    <location>
        <begin position="17"/>
        <end position="61"/>
    </location>
</feature>
<dbReference type="PROSITE" id="PS51667">
    <property type="entry name" value="WRC"/>
    <property type="match status" value="1"/>
</dbReference>
<keyword evidence="6" id="KW-1185">Reference proteome</keyword>
<feature type="region of interest" description="Disordered" evidence="3">
    <location>
        <begin position="105"/>
        <end position="149"/>
    </location>
</feature>
<feature type="compositionally biased region" description="Basic residues" evidence="3">
    <location>
        <begin position="130"/>
        <end position="149"/>
    </location>
</feature>
<accession>A0A9Q0GUM4</accession>
<dbReference type="AlphaFoldDB" id="A0A9Q0GUM4"/>
<reference evidence="5" key="1">
    <citation type="journal article" date="2023" name="Plant J.">
        <title>The genome of the king protea, Protea cynaroides.</title>
        <authorList>
            <person name="Chang J."/>
            <person name="Duong T.A."/>
            <person name="Schoeman C."/>
            <person name="Ma X."/>
            <person name="Roodt D."/>
            <person name="Barker N."/>
            <person name="Li Z."/>
            <person name="Van de Peer Y."/>
            <person name="Mizrachi E."/>
        </authorList>
    </citation>
    <scope>NUCLEOTIDE SEQUENCE</scope>
    <source>
        <tissue evidence="5">Young leaves</tissue>
    </source>
</reference>
<comment type="caution">
    <text evidence="2">Lacks conserved residue(s) required for the propagation of feature annotation.</text>
</comment>
<evidence type="ECO:0000256" key="2">
    <source>
        <dbReference type="PROSITE-ProRule" id="PRU01002"/>
    </source>
</evidence>
<sequence length="149" mass="16795">MVVSVSGKERREEVMNSMEKKCCNKTDGKGWKCKKEAKRGHSLCDHHLTQLKSYYTKNKNNYLSGRGLKSNGKRSSSKMPSSNYYYYTGFGPDWRGKSRVQSNSRYMDVNSGSFSSSSDDTAGEVNGNVGKKKKKARKPVKTRSLKSLL</sequence>
<dbReference type="PANTHER" id="PTHR34680">
    <property type="entry name" value="EXPRESSED PROTEIN"/>
    <property type="match status" value="1"/>
</dbReference>
<protein>
    <recommendedName>
        <fullName evidence="4">WRC domain-containing protein</fullName>
    </recommendedName>
</protein>
<evidence type="ECO:0000259" key="4">
    <source>
        <dbReference type="PROSITE" id="PS51667"/>
    </source>
</evidence>
<dbReference type="EMBL" id="JAMYWD010000011">
    <property type="protein sequence ID" value="KAJ4954486.1"/>
    <property type="molecule type" value="Genomic_DNA"/>
</dbReference>
<comment type="caution">
    <text evidence="5">The sequence shown here is derived from an EMBL/GenBank/DDBJ whole genome shotgun (WGS) entry which is preliminary data.</text>
</comment>
<name>A0A9Q0GUM4_9MAGN</name>
<dbReference type="OrthoDB" id="1927437at2759"/>
<proteinExistence type="predicted"/>
<dbReference type="PANTHER" id="PTHR34680:SF3">
    <property type="entry name" value="EXPRESSED PROTEIN"/>
    <property type="match status" value="1"/>
</dbReference>
<evidence type="ECO:0000256" key="3">
    <source>
        <dbReference type="SAM" id="MobiDB-lite"/>
    </source>
</evidence>
<keyword evidence="1" id="KW-0539">Nucleus</keyword>
<evidence type="ECO:0000313" key="5">
    <source>
        <dbReference type="EMBL" id="KAJ4954486.1"/>
    </source>
</evidence>
<feature type="region of interest" description="Disordered" evidence="3">
    <location>
        <begin position="62"/>
        <end position="81"/>
    </location>
</feature>
<gene>
    <name evidence="5" type="ORF">NE237_011269</name>
</gene>